<keyword evidence="2" id="KW-1003">Cell membrane</keyword>
<evidence type="ECO:0000256" key="3">
    <source>
        <dbReference type="ARBA" id="ARBA00022519"/>
    </source>
</evidence>
<keyword evidence="3" id="KW-0997">Cell inner membrane</keyword>
<dbReference type="RefSeq" id="WP_090722944.1">
    <property type="nucleotide sequence ID" value="NZ_FOOU01000001.1"/>
</dbReference>
<dbReference type="OrthoDB" id="9803456at2"/>
<keyword evidence="4 7" id="KW-0808">Transferase</keyword>
<evidence type="ECO:0000313" key="8">
    <source>
        <dbReference type="Proteomes" id="UP000198623"/>
    </source>
</evidence>
<gene>
    <name evidence="7" type="ORF">SAMN05216175_10157</name>
</gene>
<dbReference type="InterPro" id="IPR004960">
    <property type="entry name" value="LipA_acyltrans"/>
</dbReference>
<evidence type="ECO:0000256" key="2">
    <source>
        <dbReference type="ARBA" id="ARBA00022475"/>
    </source>
</evidence>
<dbReference type="GO" id="GO:0016746">
    <property type="term" value="F:acyltransferase activity"/>
    <property type="evidence" value="ECO:0007669"/>
    <property type="project" value="UniProtKB-KW"/>
</dbReference>
<dbReference type="Proteomes" id="UP000198623">
    <property type="component" value="Unassembled WGS sequence"/>
</dbReference>
<dbReference type="CDD" id="cd07984">
    <property type="entry name" value="LPLAT_LABLAT-like"/>
    <property type="match status" value="1"/>
</dbReference>
<evidence type="ECO:0000256" key="6">
    <source>
        <dbReference type="ARBA" id="ARBA00023315"/>
    </source>
</evidence>
<name>A0A1I2LIU8_9GAMM</name>
<organism evidence="7 8">
    <name type="scientific">Neptunomonas qingdaonensis</name>
    <dbReference type="NCBI Taxonomy" id="1045558"/>
    <lineage>
        <taxon>Bacteria</taxon>
        <taxon>Pseudomonadati</taxon>
        <taxon>Pseudomonadota</taxon>
        <taxon>Gammaproteobacteria</taxon>
        <taxon>Oceanospirillales</taxon>
        <taxon>Oceanospirillaceae</taxon>
        <taxon>Neptunomonas</taxon>
    </lineage>
</organism>
<dbReference type="PANTHER" id="PTHR30606">
    <property type="entry name" value="LIPID A BIOSYNTHESIS LAUROYL ACYLTRANSFERASE"/>
    <property type="match status" value="1"/>
</dbReference>
<proteinExistence type="predicted"/>
<protein>
    <submittedName>
        <fullName evidence="7">KDO2-lipid IV(A) lauroyltransferase</fullName>
    </submittedName>
</protein>
<sequence>MKQIKAVVAIAVLGLMSLLPLKWAQSIGAFIGKRAEKNQDSDLGRITKTNIELCFPELTTEQKSRLIKESLIETGKTFSEMGMSWMWPPARTLKMIKEVNNAELVDESLRHGSGVIMIAPHLGNWEVLNLYLSERYTLTAMYRPPKLKLMDDMIKKMRARLGTKLAPADSSGVRIVMKALKRGEMVGILPDQEPASGGVYSPFFGQSAYSMKLLPQLVRQTGARVICGYAERLENAAGFTLHFVEADPSIYDKDLTLAVAGMNRSVERCVRALPAQYQWEYKRFNHQPEGLVSPYRNR</sequence>
<keyword evidence="5" id="KW-0472">Membrane</keyword>
<accession>A0A1I2LIU8</accession>
<evidence type="ECO:0000256" key="5">
    <source>
        <dbReference type="ARBA" id="ARBA00023136"/>
    </source>
</evidence>
<keyword evidence="8" id="KW-1185">Reference proteome</keyword>
<dbReference type="EMBL" id="FOOU01000001">
    <property type="protein sequence ID" value="SFF78983.1"/>
    <property type="molecule type" value="Genomic_DNA"/>
</dbReference>
<keyword evidence="6" id="KW-0012">Acyltransferase</keyword>
<evidence type="ECO:0000256" key="1">
    <source>
        <dbReference type="ARBA" id="ARBA00004533"/>
    </source>
</evidence>
<evidence type="ECO:0000313" key="7">
    <source>
        <dbReference type="EMBL" id="SFF78983.1"/>
    </source>
</evidence>
<dbReference type="GO" id="GO:0005886">
    <property type="term" value="C:plasma membrane"/>
    <property type="evidence" value="ECO:0007669"/>
    <property type="project" value="UniProtKB-SubCell"/>
</dbReference>
<dbReference type="Pfam" id="PF03279">
    <property type="entry name" value="Lip_A_acyltrans"/>
    <property type="match status" value="1"/>
</dbReference>
<evidence type="ECO:0000256" key="4">
    <source>
        <dbReference type="ARBA" id="ARBA00022679"/>
    </source>
</evidence>
<dbReference type="GO" id="GO:0009247">
    <property type="term" value="P:glycolipid biosynthetic process"/>
    <property type="evidence" value="ECO:0007669"/>
    <property type="project" value="UniProtKB-ARBA"/>
</dbReference>
<dbReference type="PANTHER" id="PTHR30606:SF10">
    <property type="entry name" value="PHOSPHATIDYLINOSITOL MANNOSIDE ACYLTRANSFERASE"/>
    <property type="match status" value="1"/>
</dbReference>
<dbReference type="STRING" id="1045558.SAMN05216175_10157"/>
<reference evidence="8" key="1">
    <citation type="submission" date="2016-10" db="EMBL/GenBank/DDBJ databases">
        <authorList>
            <person name="Varghese N."/>
            <person name="Submissions S."/>
        </authorList>
    </citation>
    <scope>NUCLEOTIDE SEQUENCE [LARGE SCALE GENOMIC DNA]</scope>
    <source>
        <strain evidence="8">CGMCC 1.10971</strain>
    </source>
</reference>
<dbReference type="PIRSF" id="PIRSF026649">
    <property type="entry name" value="MsbB"/>
    <property type="match status" value="1"/>
</dbReference>
<comment type="subcellular location">
    <subcellularLocation>
        <location evidence="1">Cell inner membrane</location>
    </subcellularLocation>
</comment>
<dbReference type="AlphaFoldDB" id="A0A1I2LIU8"/>